<name>A0A0F8ZD16_9ZZZZ</name>
<protein>
    <submittedName>
        <fullName evidence="1">Uncharacterized protein</fullName>
    </submittedName>
</protein>
<feature type="non-terminal residue" evidence="1">
    <location>
        <position position="37"/>
    </location>
</feature>
<evidence type="ECO:0000313" key="1">
    <source>
        <dbReference type="EMBL" id="KKK91697.1"/>
    </source>
</evidence>
<organism evidence="1">
    <name type="scientific">marine sediment metagenome</name>
    <dbReference type="NCBI Taxonomy" id="412755"/>
    <lineage>
        <taxon>unclassified sequences</taxon>
        <taxon>metagenomes</taxon>
        <taxon>ecological metagenomes</taxon>
    </lineage>
</organism>
<dbReference type="EMBL" id="LAZR01048537">
    <property type="protein sequence ID" value="KKK91697.1"/>
    <property type="molecule type" value="Genomic_DNA"/>
</dbReference>
<accession>A0A0F8ZD16</accession>
<gene>
    <name evidence="1" type="ORF">LCGC14_2710330</name>
</gene>
<proteinExistence type="predicted"/>
<comment type="caution">
    <text evidence="1">The sequence shown here is derived from an EMBL/GenBank/DDBJ whole genome shotgun (WGS) entry which is preliminary data.</text>
</comment>
<sequence length="37" mass="4237">MDLLLNKYYAIILSKNTRIPDIAINLDQQVNPLTSFS</sequence>
<reference evidence="1" key="1">
    <citation type="journal article" date="2015" name="Nature">
        <title>Complex archaea that bridge the gap between prokaryotes and eukaryotes.</title>
        <authorList>
            <person name="Spang A."/>
            <person name="Saw J.H."/>
            <person name="Jorgensen S.L."/>
            <person name="Zaremba-Niedzwiedzka K."/>
            <person name="Martijn J."/>
            <person name="Lind A.E."/>
            <person name="van Eijk R."/>
            <person name="Schleper C."/>
            <person name="Guy L."/>
            <person name="Ettema T.J."/>
        </authorList>
    </citation>
    <scope>NUCLEOTIDE SEQUENCE</scope>
</reference>
<dbReference type="AlphaFoldDB" id="A0A0F8ZD16"/>